<feature type="region of interest" description="Disordered" evidence="1">
    <location>
        <begin position="463"/>
        <end position="502"/>
    </location>
</feature>
<evidence type="ECO:0000313" key="3">
    <source>
        <dbReference type="EMBL" id="CAF1133323.1"/>
    </source>
</evidence>
<dbReference type="AlphaFoldDB" id="A0A813WCL1"/>
<dbReference type="Proteomes" id="UP000677228">
    <property type="component" value="Unassembled WGS sequence"/>
</dbReference>
<dbReference type="EMBL" id="CAJOBC010000947">
    <property type="protein sequence ID" value="CAF3641574.1"/>
    <property type="molecule type" value="Genomic_DNA"/>
</dbReference>
<dbReference type="Proteomes" id="UP000663829">
    <property type="component" value="Unassembled WGS sequence"/>
</dbReference>
<evidence type="ECO:0000313" key="4">
    <source>
        <dbReference type="EMBL" id="CAF3641574.1"/>
    </source>
</evidence>
<name>A0A813WCL1_9BILA</name>
<dbReference type="Proteomes" id="UP000682733">
    <property type="component" value="Unassembled WGS sequence"/>
</dbReference>
<gene>
    <name evidence="2" type="ORF">GPM918_LOCUS6228</name>
    <name evidence="3" type="ORF">OVA965_LOCUS20764</name>
    <name evidence="4" type="ORF">SRO942_LOCUS6220</name>
    <name evidence="5" type="ORF">TMI583_LOCUS21241</name>
</gene>
<evidence type="ECO:0000313" key="2">
    <source>
        <dbReference type="EMBL" id="CAF0853995.1"/>
    </source>
</evidence>
<feature type="compositionally biased region" description="Polar residues" evidence="1">
    <location>
        <begin position="310"/>
        <end position="330"/>
    </location>
</feature>
<dbReference type="CDD" id="cd22265">
    <property type="entry name" value="UDM1_RNF168"/>
    <property type="match status" value="1"/>
</dbReference>
<evidence type="ECO:0000313" key="5">
    <source>
        <dbReference type="EMBL" id="CAF3919247.1"/>
    </source>
</evidence>
<reference evidence="2" key="1">
    <citation type="submission" date="2021-02" db="EMBL/GenBank/DDBJ databases">
        <authorList>
            <person name="Nowell W R."/>
        </authorList>
    </citation>
    <scope>NUCLEOTIDE SEQUENCE</scope>
</reference>
<dbReference type="EMBL" id="CAJNOK010011152">
    <property type="protein sequence ID" value="CAF1133323.1"/>
    <property type="molecule type" value="Genomic_DNA"/>
</dbReference>
<feature type="region of interest" description="Disordered" evidence="1">
    <location>
        <begin position="223"/>
        <end position="260"/>
    </location>
</feature>
<keyword evidence="6" id="KW-1185">Reference proteome</keyword>
<feature type="compositionally biased region" description="Acidic residues" evidence="1">
    <location>
        <begin position="470"/>
        <end position="485"/>
    </location>
</feature>
<feature type="region of interest" description="Disordered" evidence="1">
    <location>
        <begin position="558"/>
        <end position="579"/>
    </location>
</feature>
<feature type="compositionally biased region" description="Polar residues" evidence="1">
    <location>
        <begin position="176"/>
        <end position="198"/>
    </location>
</feature>
<feature type="compositionally biased region" description="Polar residues" evidence="1">
    <location>
        <begin position="245"/>
        <end position="255"/>
    </location>
</feature>
<sequence>MMSVLKAIEAFENLYTNDDKSFSFSGVLVLNAIRQQNVLNYFKLLEPNASPATASQQNSLENQWKNEGENIEHFSIDSVLSQFIADSANSQQFSSHQLWFPFREDVEILYDVPEDGLIFQSIINNNNNNNQNDDDDTNYVDVNDDIDATQEEIQQQQQYVPKKKAKRNKLEEKRSAQSIDGGNDTINNTSTSKQTNNHKPLKFAKLSSKWSAGKRVSGAAAGTAGIKAKFRTSNDHPQQRPGSRLYQTKQNLQRLSQEEKENIARAVEERKLEERKRKVEKLHEQSKKREEVLQRGKQIQQDKEQKKQLRTSSDNLQAATNTVTQPKTVKQQVKYAQHNNSTLNGSMNDTTTGTGGAIAGATYTKTPYKLNNSGLNFDTTYQAAAASKKNKNTKTPANVAKKMINNPQQFNHPHGKQEDSTFVIGSKSHVFNETTLPSSTTMTLEMGAGDQNDWTILPTHENNDQTLTFDEGDTADGDDNGDYGLDDVRSDQDSDNEEEDESRIPLWAKKHLFQIFWKTQGHWYLSQRTFKLSRKTFGHHPHVKDNLQEWLKHLKSTKPLSQTLDDPSYLDSTQNQTPE</sequence>
<dbReference type="EMBL" id="CAJOBA010022903">
    <property type="protein sequence ID" value="CAF3919247.1"/>
    <property type="molecule type" value="Genomic_DNA"/>
</dbReference>
<dbReference type="Proteomes" id="UP000681722">
    <property type="component" value="Unassembled WGS sequence"/>
</dbReference>
<feature type="region of interest" description="Disordered" evidence="1">
    <location>
        <begin position="272"/>
        <end position="330"/>
    </location>
</feature>
<protein>
    <submittedName>
        <fullName evidence="2">Uncharacterized protein</fullName>
    </submittedName>
</protein>
<feature type="region of interest" description="Disordered" evidence="1">
    <location>
        <begin position="154"/>
        <end position="203"/>
    </location>
</feature>
<evidence type="ECO:0000313" key="6">
    <source>
        <dbReference type="Proteomes" id="UP000663829"/>
    </source>
</evidence>
<accession>A0A813WCL1</accession>
<evidence type="ECO:0000256" key="1">
    <source>
        <dbReference type="SAM" id="MobiDB-lite"/>
    </source>
</evidence>
<dbReference type="EMBL" id="CAJNOQ010000948">
    <property type="protein sequence ID" value="CAF0853995.1"/>
    <property type="molecule type" value="Genomic_DNA"/>
</dbReference>
<comment type="caution">
    <text evidence="2">The sequence shown here is derived from an EMBL/GenBank/DDBJ whole genome shotgun (WGS) entry which is preliminary data.</text>
</comment>
<feature type="compositionally biased region" description="Basic and acidic residues" evidence="1">
    <location>
        <begin position="272"/>
        <end position="307"/>
    </location>
</feature>
<organism evidence="2 6">
    <name type="scientific">Didymodactylos carnosus</name>
    <dbReference type="NCBI Taxonomy" id="1234261"/>
    <lineage>
        <taxon>Eukaryota</taxon>
        <taxon>Metazoa</taxon>
        <taxon>Spiralia</taxon>
        <taxon>Gnathifera</taxon>
        <taxon>Rotifera</taxon>
        <taxon>Eurotatoria</taxon>
        <taxon>Bdelloidea</taxon>
        <taxon>Philodinida</taxon>
        <taxon>Philodinidae</taxon>
        <taxon>Didymodactylos</taxon>
    </lineage>
</organism>
<proteinExistence type="predicted"/>
<dbReference type="OrthoDB" id="10047745at2759"/>